<dbReference type="Proteomes" id="UP001201812">
    <property type="component" value="Unassembled WGS sequence"/>
</dbReference>
<evidence type="ECO:0000256" key="3">
    <source>
        <dbReference type="ARBA" id="ARBA00022989"/>
    </source>
</evidence>
<reference evidence="6" key="1">
    <citation type="submission" date="2022-01" db="EMBL/GenBank/DDBJ databases">
        <title>Genome Sequence Resource for Two Populations of Ditylenchus destructor, the Migratory Endoparasitic Phytonematode.</title>
        <authorList>
            <person name="Zhang H."/>
            <person name="Lin R."/>
            <person name="Xie B."/>
        </authorList>
    </citation>
    <scope>NUCLEOTIDE SEQUENCE</scope>
    <source>
        <strain evidence="6">BazhouSP</strain>
    </source>
</reference>
<proteinExistence type="predicted"/>
<feature type="transmembrane region" description="Helical" evidence="5">
    <location>
        <begin position="31"/>
        <end position="53"/>
    </location>
</feature>
<sequence>MVYGTRTALDNPNLLVVCFIGESLHGEISRIAFVHIIMFNCATVLCYVCLWLVCRLKSSVRETSTKVLKSLTVITAVVLMGWTINAVVLTVSGSILKLDMVKLFFLELYFGINVLASCSANYLILYKFR</sequence>
<dbReference type="GO" id="GO:0016020">
    <property type="term" value="C:membrane"/>
    <property type="evidence" value="ECO:0007669"/>
    <property type="project" value="UniProtKB-SubCell"/>
</dbReference>
<evidence type="ECO:0000313" key="6">
    <source>
        <dbReference type="EMBL" id="KAI1695424.1"/>
    </source>
</evidence>
<accession>A0AAD4MHN6</accession>
<comment type="subcellular location">
    <subcellularLocation>
        <location evidence="1">Membrane</location>
    </subcellularLocation>
</comment>
<dbReference type="InterPro" id="IPR019424">
    <property type="entry name" value="7TM_GPCR_Srsx"/>
</dbReference>
<evidence type="ECO:0000256" key="1">
    <source>
        <dbReference type="ARBA" id="ARBA00004370"/>
    </source>
</evidence>
<name>A0AAD4MHN6_9BILA</name>
<evidence type="ECO:0000313" key="7">
    <source>
        <dbReference type="Proteomes" id="UP001201812"/>
    </source>
</evidence>
<evidence type="ECO:0000256" key="2">
    <source>
        <dbReference type="ARBA" id="ARBA00022692"/>
    </source>
</evidence>
<feature type="transmembrane region" description="Helical" evidence="5">
    <location>
        <begin position="73"/>
        <end position="96"/>
    </location>
</feature>
<evidence type="ECO:0000256" key="5">
    <source>
        <dbReference type="SAM" id="Phobius"/>
    </source>
</evidence>
<evidence type="ECO:0000256" key="4">
    <source>
        <dbReference type="ARBA" id="ARBA00023136"/>
    </source>
</evidence>
<keyword evidence="3 5" id="KW-1133">Transmembrane helix</keyword>
<protein>
    <submittedName>
        <fullName evidence="6">Serpentine type 7TM GPCR chemoreceptor srsx domain-containing protein</fullName>
    </submittedName>
</protein>
<keyword evidence="2 5" id="KW-0812">Transmembrane</keyword>
<organism evidence="6 7">
    <name type="scientific">Ditylenchus destructor</name>
    <dbReference type="NCBI Taxonomy" id="166010"/>
    <lineage>
        <taxon>Eukaryota</taxon>
        <taxon>Metazoa</taxon>
        <taxon>Ecdysozoa</taxon>
        <taxon>Nematoda</taxon>
        <taxon>Chromadorea</taxon>
        <taxon>Rhabditida</taxon>
        <taxon>Tylenchina</taxon>
        <taxon>Tylenchomorpha</taxon>
        <taxon>Sphaerularioidea</taxon>
        <taxon>Anguinidae</taxon>
        <taxon>Anguininae</taxon>
        <taxon>Ditylenchus</taxon>
    </lineage>
</organism>
<dbReference type="SMART" id="SM01381">
    <property type="entry name" value="7TM_GPCR_Srsx"/>
    <property type="match status" value="1"/>
</dbReference>
<dbReference type="Pfam" id="PF10320">
    <property type="entry name" value="7TM_GPCR_Srsx"/>
    <property type="match status" value="1"/>
</dbReference>
<dbReference type="GO" id="GO:0004930">
    <property type="term" value="F:G protein-coupled receptor activity"/>
    <property type="evidence" value="ECO:0007669"/>
    <property type="project" value="InterPro"/>
</dbReference>
<dbReference type="EMBL" id="JAKKPZ010000405">
    <property type="protein sequence ID" value="KAI1695424.1"/>
    <property type="molecule type" value="Genomic_DNA"/>
</dbReference>
<feature type="transmembrane region" description="Helical" evidence="5">
    <location>
        <begin position="108"/>
        <end position="126"/>
    </location>
</feature>
<dbReference type="AlphaFoldDB" id="A0AAD4MHN6"/>
<keyword evidence="7" id="KW-1185">Reference proteome</keyword>
<comment type="caution">
    <text evidence="6">The sequence shown here is derived from an EMBL/GenBank/DDBJ whole genome shotgun (WGS) entry which is preliminary data.</text>
</comment>
<gene>
    <name evidence="6" type="ORF">DdX_19591</name>
</gene>
<keyword evidence="4 5" id="KW-0472">Membrane</keyword>
<dbReference type="InterPro" id="IPR000276">
    <property type="entry name" value="GPCR_Rhodpsn"/>
</dbReference>